<protein>
    <submittedName>
        <fullName evidence="1">Uncharacterized protein</fullName>
    </submittedName>
</protein>
<accession>A0ABN5V8V4</accession>
<reference evidence="1 2" key="1">
    <citation type="journal article" date="2010" name="ChemBioChem">
        <title>Cloning and characterization of the biosynthetic gene cluster of 16-membered macrolide antibiotic FD-891: involvement of a dual functional cytochrome P450 monooxygenase catalyzing epoxidation and hydroxylation.</title>
        <authorList>
            <person name="Kudo F."/>
            <person name="Motegi A."/>
            <person name="Mizoue K."/>
            <person name="Eguchi T."/>
        </authorList>
    </citation>
    <scope>NUCLEOTIDE SEQUENCE [LARGE SCALE GENOMIC DNA]</scope>
    <source>
        <strain evidence="1 2">A-8890</strain>
    </source>
</reference>
<reference evidence="1 2" key="2">
    <citation type="journal article" date="2023" name="ChemBioChem">
        <title>Acyltransferase Domain Exchange between Two Independent Type I Polyketide Synthases in the Same Producer Strain of Macrolide Antibiotics.</title>
        <authorList>
            <person name="Kudo F."/>
            <person name="Kishikawa K."/>
            <person name="Tsuboi K."/>
            <person name="Kido T."/>
            <person name="Usui T."/>
            <person name="Hashimoto J."/>
            <person name="Shin-Ya K."/>
            <person name="Miyanaga A."/>
            <person name="Eguchi T."/>
        </authorList>
    </citation>
    <scope>NUCLEOTIDE SEQUENCE [LARGE SCALE GENOMIC DNA]</scope>
    <source>
        <strain evidence="1 2">A-8890</strain>
    </source>
</reference>
<dbReference type="Proteomes" id="UP001321542">
    <property type="component" value="Chromosome"/>
</dbReference>
<name>A0ABN5V8V4_9ACTN</name>
<sequence>MAISMLSFLKPLLAGAYDRIVFPAAVQGLLEHLTTDLPVPSGPASGPFSGKLKATADDTAGGFAQFSMAPLGPAIPFALRLTGPAAAPTGFQLDLTPASGLLKLPASCGPATVQLDTATGKRRIVAAPAADRVAITLNGTDPLAVRIEGSAGQAARQGIVALDAAGQGMLTVGTAPAAFLLGGQGFGLHVPGGLTVDSSATLAPPPLVAGTGGTGGPPPSAAPAWQGIAIRGAELFLPETTPLVGSGPIPVDLDLGMPAGLYGRTEAHIPADGSRPAFDATVVWDDPGATSLDSALPTMIEIRTSWSLDKAPGPPQVGTIELLGGRPLRVTGRFTRRSGTSDFDFGLVVEAGGDQGLLSVKAQNAAGKVVVTAAALATAFMADAAKPAPQQTAYDGFGATLHMLLVAAAGLSAFLNDGTITVHAVEVDSGFSPAGTKLSLRVDYSVDVLVRTINLGFMSISMNPTVPMRLRYRNVRLLVDFAQSGLERFHLSYGEADVDVEDPGGWQVESDGTLKNLFDVLGSRSGRGSQWFEIDLRFALDLGPVKVSGATVRVTLGANGALRPELRGLDAALEMPELFEGEGKASLGAGQLDLALAARIVPLNVAAAAGLTYKPCGSGVNQLVLSLRTDLPGPIPLANSGLGLYWLGGVFGVHAALPRPGPSDDPVLFQLGLDPFKTSAYTCADGSVFGLGAVVGTAPDLGFTFSAKGVLVIGLPDVAVRASLQGRILSPRVQMTENLGPPTAGGSLIGALTVDGDGVTAALRGHYEVPVLFTVDAPFGARFPARDNKWNVRLGSDNVLDRGPGPLQVRVLPDFLDVGAWAFLMVEGNGIPQLGGELTLSPTGFSLGFGAGFTARYGIPLIHVDVSASVLLALGTRPVLLAGVGHLSGSLHLGPVSIGASADVAFQVAPDLGDTWVEFKVCGEVDLFFFSLQGCVTVELGEKSGTIPAPADWPLESVCLADHRYTKTADALRSETRPPTNSLPVVWPDAIPLLQFTNGPANGLQPGPFTDRLAWNATEIGDGVVGNDRVSHTYTLTSLSLTAVDPATGAETLVGGPLDAAWQEIKAGAPGQRGARELALLTWESALWTRKLADGGACDPNNPARKIARRCRTRHSADPGWALGSLGGRHSPGSPWRLPTEPASGAFASEFNVAVEATWSQLPIDDPTVGLFPYTFPLRLGTPVSFGEPLDAIERRFTGAFTLPHVEGLPLDVAPDEIAPGIGEVWFDVVLAFSQELREPCLGLHLPAWPDGFADQMEVRLIKPDGSSTPFPPTGDEPGIGDAFVRRYERQDGVYKGVALRYHPALAPQVLGLRAITEKSWDAADAATSAAQQAGSLAAAKAAAVTPRPMLRPGTVYRVDIGVDGLGRREGKDGNVVHHTDRYWFRTADMSGPAPSKNAQYLQGSTPAVAKAHYDSFVAATTVHQKTDRFDPVYLQRYLLSWTPRDKTRDWFLGDPVGVQLEVNHVPDLAAVYDHDTVVRVRRTDPTKGRPDPFEEQAFPAAHHMWQAVVSQAQPKADLLLQKETAASGACPYPKPGATLGGRPTLQPQCTYELSLAFPFLDSGSSGNSGGAAIRGGIFSTSRYSGPAALLTDLGFAQGGAGGDGLPGDLQATRITMPAGETIADGGLELALAQLGIGWLAPTRAGRTSALWTDQGGTWALHGVLLEAPEPIHRTDSLGIVGYSGRLRVNSLLCGSHAFNTVIRSGSGDRILFLTTSPFAPAAPLVLSVTVQDVPLERATVANTADVTCPVPPKPAFAKDLP</sequence>
<dbReference type="EMBL" id="AP018448">
    <property type="protein sequence ID" value="BBC29421.1"/>
    <property type="molecule type" value="Genomic_DNA"/>
</dbReference>
<evidence type="ECO:0000313" key="1">
    <source>
        <dbReference type="EMBL" id="BBC29421.1"/>
    </source>
</evidence>
<evidence type="ECO:0000313" key="2">
    <source>
        <dbReference type="Proteomes" id="UP001321542"/>
    </source>
</evidence>
<gene>
    <name evidence="1" type="ORF">SGFS_007150</name>
</gene>
<proteinExistence type="predicted"/>
<keyword evidence="2" id="KW-1185">Reference proteome</keyword>
<organism evidence="1 2">
    <name type="scientific">Streptomyces graminofaciens</name>
    <dbReference type="NCBI Taxonomy" id="68212"/>
    <lineage>
        <taxon>Bacteria</taxon>
        <taxon>Bacillati</taxon>
        <taxon>Actinomycetota</taxon>
        <taxon>Actinomycetes</taxon>
        <taxon>Kitasatosporales</taxon>
        <taxon>Streptomycetaceae</taxon>
        <taxon>Streptomyces</taxon>
    </lineage>
</organism>